<keyword evidence="2" id="KW-0472">Membrane</keyword>
<feature type="compositionally biased region" description="Low complexity" evidence="1">
    <location>
        <begin position="334"/>
        <end position="351"/>
    </location>
</feature>
<keyword evidence="2" id="KW-1133">Transmembrane helix</keyword>
<gene>
    <name evidence="3" type="ORF">NEOLEDRAFT_1154312</name>
</gene>
<feature type="transmembrane region" description="Helical" evidence="2">
    <location>
        <begin position="62"/>
        <end position="81"/>
    </location>
</feature>
<keyword evidence="4" id="KW-1185">Reference proteome</keyword>
<dbReference type="Proteomes" id="UP000076761">
    <property type="component" value="Unassembled WGS sequence"/>
</dbReference>
<feature type="transmembrane region" description="Helical" evidence="2">
    <location>
        <begin position="185"/>
        <end position="207"/>
    </location>
</feature>
<feature type="transmembrane region" description="Helical" evidence="2">
    <location>
        <begin position="110"/>
        <end position="131"/>
    </location>
</feature>
<dbReference type="STRING" id="1314782.A0A165UX63"/>
<dbReference type="OrthoDB" id="2905268at2759"/>
<feature type="transmembrane region" description="Helical" evidence="2">
    <location>
        <begin position="143"/>
        <end position="165"/>
    </location>
</feature>
<evidence type="ECO:0000256" key="1">
    <source>
        <dbReference type="SAM" id="MobiDB-lite"/>
    </source>
</evidence>
<protein>
    <submittedName>
        <fullName evidence="3">Uncharacterized protein</fullName>
    </submittedName>
</protein>
<feature type="transmembrane region" description="Helical" evidence="2">
    <location>
        <begin position="228"/>
        <end position="251"/>
    </location>
</feature>
<dbReference type="EMBL" id="KV425556">
    <property type="protein sequence ID" value="KZT28830.1"/>
    <property type="molecule type" value="Genomic_DNA"/>
</dbReference>
<evidence type="ECO:0000256" key="2">
    <source>
        <dbReference type="SAM" id="Phobius"/>
    </source>
</evidence>
<evidence type="ECO:0000313" key="3">
    <source>
        <dbReference type="EMBL" id="KZT28830.1"/>
    </source>
</evidence>
<dbReference type="InParanoid" id="A0A165UX63"/>
<feature type="transmembrane region" description="Helical" evidence="2">
    <location>
        <begin position="29"/>
        <end position="50"/>
    </location>
</feature>
<proteinExistence type="predicted"/>
<accession>A0A165UX63</accession>
<keyword evidence="2" id="KW-0812">Transmembrane</keyword>
<evidence type="ECO:0000313" key="4">
    <source>
        <dbReference type="Proteomes" id="UP000076761"/>
    </source>
</evidence>
<feature type="region of interest" description="Disordered" evidence="1">
    <location>
        <begin position="331"/>
        <end position="351"/>
    </location>
</feature>
<dbReference type="AlphaFoldDB" id="A0A165UX63"/>
<name>A0A165UX63_9AGAM</name>
<reference evidence="3 4" key="1">
    <citation type="journal article" date="2016" name="Mol. Biol. Evol.">
        <title>Comparative Genomics of Early-Diverging Mushroom-Forming Fungi Provides Insights into the Origins of Lignocellulose Decay Capabilities.</title>
        <authorList>
            <person name="Nagy L.G."/>
            <person name="Riley R."/>
            <person name="Tritt A."/>
            <person name="Adam C."/>
            <person name="Daum C."/>
            <person name="Floudas D."/>
            <person name="Sun H."/>
            <person name="Yadav J.S."/>
            <person name="Pangilinan J."/>
            <person name="Larsson K.H."/>
            <person name="Matsuura K."/>
            <person name="Barry K."/>
            <person name="Labutti K."/>
            <person name="Kuo R."/>
            <person name="Ohm R.A."/>
            <person name="Bhattacharya S.S."/>
            <person name="Shirouzu T."/>
            <person name="Yoshinaga Y."/>
            <person name="Martin F.M."/>
            <person name="Grigoriev I.V."/>
            <person name="Hibbett D.S."/>
        </authorList>
    </citation>
    <scope>NUCLEOTIDE SEQUENCE [LARGE SCALE GENOMIC DNA]</scope>
    <source>
        <strain evidence="3 4">HHB14362 ss-1</strain>
    </source>
</reference>
<organism evidence="3 4">
    <name type="scientific">Neolentinus lepideus HHB14362 ss-1</name>
    <dbReference type="NCBI Taxonomy" id="1314782"/>
    <lineage>
        <taxon>Eukaryota</taxon>
        <taxon>Fungi</taxon>
        <taxon>Dikarya</taxon>
        <taxon>Basidiomycota</taxon>
        <taxon>Agaricomycotina</taxon>
        <taxon>Agaricomycetes</taxon>
        <taxon>Gloeophyllales</taxon>
        <taxon>Gloeophyllaceae</taxon>
        <taxon>Neolentinus</taxon>
    </lineage>
</organism>
<sequence length="364" mass="41181">MATYRVSRYAPANETEADLWFERSNIDGAVLGGTAYGVHLTLFIMCMLSLWKERTRSPRYSYMTMIYVFVLFALGTIGNAANTQFNEMTFVDDRDYPGGPNAFFVEQNSYWFNVVGYSVYIVNTWLQDGLLLYRFILIWNFRYWMLVVPTLLYLVSIIMSCFLMSQIAQPGNNIWQRLSINFALSYWSTSIATTILLTVLIVSRVMYIRHRLSKVLGRTGNDTPYLTVSAMLIESAFLYSVFALVFLVSYARNNTLQNFPGMQIFISMILPISDRVKSIAPLLIILQVTRGRAWTKNSIRDTQRLTETPSTADNSRKSGAVSFAIPLHLIDPESSNFPPSGASSSKVASDSTVVNISKEVVSQD</sequence>